<feature type="domain" description="Rhodanese" evidence="1">
    <location>
        <begin position="19"/>
        <end position="120"/>
    </location>
</feature>
<dbReference type="InterPro" id="IPR001763">
    <property type="entry name" value="Rhodanese-like_dom"/>
</dbReference>
<dbReference type="PROSITE" id="PS50206">
    <property type="entry name" value="RHODANESE_3"/>
    <property type="match status" value="1"/>
</dbReference>
<dbReference type="AlphaFoldDB" id="A0A9X3TZJ3"/>
<gene>
    <name evidence="2" type="ORF">NYP16_11825</name>
</gene>
<reference evidence="2" key="1">
    <citation type="submission" date="2022-08" db="EMBL/GenBank/DDBJ databases">
        <authorList>
            <person name="Vandamme P."/>
            <person name="Hettiarachchi A."/>
            <person name="Peeters C."/>
            <person name="Cnockaert M."/>
            <person name="Carlier A."/>
        </authorList>
    </citation>
    <scope>NUCLEOTIDE SEQUENCE</scope>
    <source>
        <strain evidence="2">LMG 31809</strain>
    </source>
</reference>
<reference evidence="2" key="2">
    <citation type="journal article" date="2023" name="Syst. Appl. Microbiol.">
        <title>Govania unica gen. nov., sp. nov., a rare biosphere bacterium that represents a novel family in the class Alphaproteobacteria.</title>
        <authorList>
            <person name="Vandamme P."/>
            <person name="Peeters C."/>
            <person name="Hettiarachchi A."/>
            <person name="Cnockaert M."/>
            <person name="Carlier A."/>
        </authorList>
    </citation>
    <scope>NUCLEOTIDE SEQUENCE</scope>
    <source>
        <strain evidence="2">LMG 31809</strain>
    </source>
</reference>
<evidence type="ECO:0000259" key="1">
    <source>
        <dbReference type="PROSITE" id="PS50206"/>
    </source>
</evidence>
<evidence type="ECO:0000313" key="3">
    <source>
        <dbReference type="Proteomes" id="UP001141619"/>
    </source>
</evidence>
<keyword evidence="3" id="KW-1185">Reference proteome</keyword>
<protein>
    <submittedName>
        <fullName evidence="2">Rhodanese-like domain-containing protein</fullName>
    </submittedName>
</protein>
<organism evidence="2 3">
    <name type="scientific">Govanella unica</name>
    <dbReference type="NCBI Taxonomy" id="2975056"/>
    <lineage>
        <taxon>Bacteria</taxon>
        <taxon>Pseudomonadati</taxon>
        <taxon>Pseudomonadota</taxon>
        <taxon>Alphaproteobacteria</taxon>
        <taxon>Emcibacterales</taxon>
        <taxon>Govanellaceae</taxon>
        <taxon>Govanella</taxon>
    </lineage>
</organism>
<sequence length="139" mass="15013">MADYAGDVTPEQAWAELQSNPDAVLVDVRTRPEWGFVGVPDLSGAGKQAALISWQVYPEMGRNATFEAEVEALGAKSDAPVYFLCRSGARSRAAAIAMTARGFSACYNVAYGFEGDPDSARHRGLQNGWKASNLPWVQQ</sequence>
<dbReference type="InterPro" id="IPR036873">
    <property type="entry name" value="Rhodanese-like_dom_sf"/>
</dbReference>
<comment type="caution">
    <text evidence="2">The sequence shown here is derived from an EMBL/GenBank/DDBJ whole genome shotgun (WGS) entry which is preliminary data.</text>
</comment>
<dbReference type="Pfam" id="PF00581">
    <property type="entry name" value="Rhodanese"/>
    <property type="match status" value="1"/>
</dbReference>
<dbReference type="PANTHER" id="PTHR47377:SF1">
    <property type="entry name" value="RHODANESE-LIKE DOMAIN-CONTAINING PROTEIN 4, CHLOROPLASTIC"/>
    <property type="match status" value="1"/>
</dbReference>
<evidence type="ECO:0000313" key="2">
    <source>
        <dbReference type="EMBL" id="MDA5194639.1"/>
    </source>
</evidence>
<dbReference type="EMBL" id="JANWOI010000004">
    <property type="protein sequence ID" value="MDA5194639.1"/>
    <property type="molecule type" value="Genomic_DNA"/>
</dbReference>
<name>A0A9X3TZJ3_9PROT</name>
<dbReference type="RefSeq" id="WP_274944344.1">
    <property type="nucleotide sequence ID" value="NZ_JANWOI010000004.1"/>
</dbReference>
<dbReference type="PANTHER" id="PTHR47377">
    <property type="entry name" value="RHODANESE-LIKE DOMAIN-CONTAINING PROTEIN 4, CHLOROPLASTIC"/>
    <property type="match status" value="1"/>
</dbReference>
<dbReference type="SUPFAM" id="SSF52821">
    <property type="entry name" value="Rhodanese/Cell cycle control phosphatase"/>
    <property type="match status" value="1"/>
</dbReference>
<dbReference type="SMART" id="SM00450">
    <property type="entry name" value="RHOD"/>
    <property type="match status" value="1"/>
</dbReference>
<proteinExistence type="predicted"/>
<accession>A0A9X3TZJ3</accession>
<dbReference type="Proteomes" id="UP001141619">
    <property type="component" value="Unassembled WGS sequence"/>
</dbReference>
<dbReference type="CDD" id="cd01522">
    <property type="entry name" value="RHOD_1"/>
    <property type="match status" value="1"/>
</dbReference>
<dbReference type="Gene3D" id="3.40.250.10">
    <property type="entry name" value="Rhodanese-like domain"/>
    <property type="match status" value="1"/>
</dbReference>
<dbReference type="InterPro" id="IPR044240">
    <property type="entry name" value="STR4-like"/>
</dbReference>